<dbReference type="Proteomes" id="UP000502699">
    <property type="component" value="Chromosome"/>
</dbReference>
<evidence type="ECO:0000313" key="12">
    <source>
        <dbReference type="EMBL" id="QIK38408.1"/>
    </source>
</evidence>
<feature type="binding site" description="covalent" evidence="8">
    <location>
        <position position="36"/>
    </location>
    <ligand>
        <name>heme c</name>
        <dbReference type="ChEBI" id="CHEBI:61717"/>
        <label>1</label>
    </ligand>
</feature>
<feature type="binding site" description="axial binding residue" evidence="9">
    <location>
        <position position="79"/>
    </location>
    <ligand>
        <name>heme c</name>
        <dbReference type="ChEBI" id="CHEBI:61717"/>
        <label>1</label>
    </ligand>
    <ligandPart>
        <name>Fe</name>
        <dbReference type="ChEBI" id="CHEBI:18248"/>
    </ligandPart>
</feature>
<dbReference type="GO" id="GO:0005506">
    <property type="term" value="F:iron ion binding"/>
    <property type="evidence" value="ECO:0007669"/>
    <property type="project" value="InterPro"/>
</dbReference>
<dbReference type="InterPro" id="IPR009056">
    <property type="entry name" value="Cyt_c-like_dom"/>
</dbReference>
<evidence type="ECO:0000256" key="9">
    <source>
        <dbReference type="PIRSR" id="PIRSR000005-2"/>
    </source>
</evidence>
<dbReference type="GO" id="GO:0042597">
    <property type="term" value="C:periplasmic space"/>
    <property type="evidence" value="ECO:0007669"/>
    <property type="project" value="UniProtKB-SubCell"/>
</dbReference>
<accession>A0A6G7VEX4</accession>
<dbReference type="PROSITE" id="PS51007">
    <property type="entry name" value="CYTC"/>
    <property type="match status" value="1"/>
</dbReference>
<comment type="PTM">
    <text evidence="8">Binds 2 heme c groups covalently per subunit.</text>
</comment>
<dbReference type="InterPro" id="IPR036909">
    <property type="entry name" value="Cyt_c-like_dom_sf"/>
</dbReference>
<dbReference type="PANTHER" id="PTHR33751">
    <property type="entry name" value="CBB3-TYPE CYTOCHROME C OXIDASE SUBUNIT FIXP"/>
    <property type="match status" value="1"/>
</dbReference>
<dbReference type="RefSeq" id="WP_166271167.1">
    <property type="nucleotide sequence ID" value="NZ_CP048029.1"/>
</dbReference>
<feature type="binding site" description="covalent" evidence="8">
    <location>
        <position position="126"/>
    </location>
    <ligand>
        <name>heme c</name>
        <dbReference type="ChEBI" id="CHEBI:61717"/>
        <label>2</label>
    </ligand>
</feature>
<feature type="binding site" description="axial binding residue" evidence="9">
    <location>
        <position position="40"/>
    </location>
    <ligand>
        <name>heme c</name>
        <dbReference type="ChEBI" id="CHEBI:61717"/>
        <label>1</label>
    </ligand>
    <ligandPart>
        <name>Fe</name>
        <dbReference type="ChEBI" id="CHEBI:18248"/>
    </ligandPart>
</feature>
<keyword evidence="2" id="KW-0813">Transport</keyword>
<feature type="binding site" description="axial binding residue" evidence="9">
    <location>
        <position position="172"/>
    </location>
    <ligand>
        <name>heme c</name>
        <dbReference type="ChEBI" id="CHEBI:61717"/>
        <label>2</label>
    </ligand>
    <ligandPart>
        <name>Fe</name>
        <dbReference type="ChEBI" id="CHEBI:18248"/>
    </ligandPart>
</feature>
<dbReference type="InterPro" id="IPR024167">
    <property type="entry name" value="Cytochrome_c4-like"/>
</dbReference>
<dbReference type="Gene3D" id="1.10.760.10">
    <property type="entry name" value="Cytochrome c-like domain"/>
    <property type="match status" value="2"/>
</dbReference>
<keyword evidence="5" id="KW-0574">Periplasm</keyword>
<dbReference type="InterPro" id="IPR050597">
    <property type="entry name" value="Cytochrome_c_Oxidase_Subunit"/>
</dbReference>
<evidence type="ECO:0000256" key="3">
    <source>
        <dbReference type="ARBA" id="ARBA00022617"/>
    </source>
</evidence>
<dbReference type="SUPFAM" id="SSF46626">
    <property type="entry name" value="Cytochrome c"/>
    <property type="match status" value="2"/>
</dbReference>
<feature type="chain" id="PRO_5026303487" evidence="10">
    <location>
        <begin position="24"/>
        <end position="199"/>
    </location>
</feature>
<feature type="signal peptide" evidence="10">
    <location>
        <begin position="1"/>
        <end position="23"/>
    </location>
</feature>
<feature type="binding site" description="covalent" evidence="8">
    <location>
        <position position="39"/>
    </location>
    <ligand>
        <name>heme c</name>
        <dbReference type="ChEBI" id="CHEBI:61717"/>
        <label>1</label>
    </ligand>
</feature>
<evidence type="ECO:0000256" key="7">
    <source>
        <dbReference type="ARBA" id="ARBA00023004"/>
    </source>
</evidence>
<dbReference type="PIRSF" id="PIRSF000005">
    <property type="entry name" value="Cytochrome_c4"/>
    <property type="match status" value="1"/>
</dbReference>
<comment type="subcellular location">
    <subcellularLocation>
        <location evidence="1">Periplasm</location>
    </subcellularLocation>
</comment>
<evidence type="ECO:0000256" key="6">
    <source>
        <dbReference type="ARBA" id="ARBA00022982"/>
    </source>
</evidence>
<dbReference type="PANTHER" id="PTHR33751:SF9">
    <property type="entry name" value="CYTOCHROME C4"/>
    <property type="match status" value="1"/>
</dbReference>
<evidence type="ECO:0000259" key="11">
    <source>
        <dbReference type="PROSITE" id="PS51007"/>
    </source>
</evidence>
<evidence type="ECO:0000256" key="10">
    <source>
        <dbReference type="SAM" id="SignalP"/>
    </source>
</evidence>
<evidence type="ECO:0000256" key="2">
    <source>
        <dbReference type="ARBA" id="ARBA00022448"/>
    </source>
</evidence>
<keyword evidence="4 9" id="KW-0479">Metal-binding</keyword>
<dbReference type="KEGG" id="cjap:GWK36_10935"/>
<keyword evidence="7 9" id="KW-0408">Iron</keyword>
<gene>
    <name evidence="12" type="ORF">GWK36_10935</name>
</gene>
<sequence>MTQHPVRLLFATCLIALGGISKAGAEPSPEILANNCAGCHGTYGNSLGPASPSIAAMDPKVFVEVMEGFKSGEIASTIMGRIAKGYTKEDFEKMAGYFKQQTYQPAKQDFDKALAKKGAKLHEKYCEKCHTEGGKPLAEEEDYHILAGQWTPYLRYTMSDFRADRRPIEKKMKTKLDELLKAEGEKGLDALFAFYASQQ</sequence>
<keyword evidence="13" id="KW-1185">Reference proteome</keyword>
<dbReference type="GO" id="GO:0009055">
    <property type="term" value="F:electron transfer activity"/>
    <property type="evidence" value="ECO:0007669"/>
    <property type="project" value="InterPro"/>
</dbReference>
<keyword evidence="6" id="KW-0249">Electron transport</keyword>
<name>A0A6G7VEX4_9GAMM</name>
<feature type="binding site" description="axial binding residue" evidence="9">
    <location>
        <position position="130"/>
    </location>
    <ligand>
        <name>heme c</name>
        <dbReference type="ChEBI" id="CHEBI:61717"/>
        <label>2</label>
    </ligand>
    <ligandPart>
        <name>Fe</name>
        <dbReference type="ChEBI" id="CHEBI:18248"/>
    </ligandPart>
</feature>
<evidence type="ECO:0000256" key="1">
    <source>
        <dbReference type="ARBA" id="ARBA00004418"/>
    </source>
</evidence>
<feature type="domain" description="Cytochrome c" evidence="11">
    <location>
        <begin position="23"/>
        <end position="102"/>
    </location>
</feature>
<organism evidence="12 13">
    <name type="scientific">Caldichromatium japonicum</name>
    <dbReference type="NCBI Taxonomy" id="2699430"/>
    <lineage>
        <taxon>Bacteria</taxon>
        <taxon>Pseudomonadati</taxon>
        <taxon>Pseudomonadota</taxon>
        <taxon>Gammaproteobacteria</taxon>
        <taxon>Chromatiales</taxon>
        <taxon>Chromatiaceae</taxon>
        <taxon>Caldichromatium</taxon>
    </lineage>
</organism>
<evidence type="ECO:0000313" key="13">
    <source>
        <dbReference type="Proteomes" id="UP000502699"/>
    </source>
</evidence>
<reference evidence="13" key="1">
    <citation type="submission" date="2020-01" db="EMBL/GenBank/DDBJ databases">
        <title>Caldichromatium gen. nov., sp. nov., a thermophilic purple sulfur bacterium member of the family Chromatiaceae isolated from Nakabusa hot spring, Japan.</title>
        <authorList>
            <person name="Saini M.K."/>
            <person name="Hanada S."/>
            <person name="Tank M."/>
        </authorList>
    </citation>
    <scope>NUCLEOTIDE SEQUENCE [LARGE SCALE GENOMIC DNA]</scope>
    <source>
        <strain evidence="13">No.7</strain>
    </source>
</reference>
<evidence type="ECO:0000256" key="5">
    <source>
        <dbReference type="ARBA" id="ARBA00022764"/>
    </source>
</evidence>
<proteinExistence type="predicted"/>
<evidence type="ECO:0000256" key="4">
    <source>
        <dbReference type="ARBA" id="ARBA00022723"/>
    </source>
</evidence>
<keyword evidence="3 8" id="KW-0349">Heme</keyword>
<feature type="binding site" description="covalent" evidence="8">
    <location>
        <position position="129"/>
    </location>
    <ligand>
        <name>heme c</name>
        <dbReference type="ChEBI" id="CHEBI:61717"/>
        <label>2</label>
    </ligand>
</feature>
<evidence type="ECO:0000256" key="8">
    <source>
        <dbReference type="PIRSR" id="PIRSR000005-1"/>
    </source>
</evidence>
<keyword evidence="10" id="KW-0732">Signal</keyword>
<dbReference type="AlphaFoldDB" id="A0A6G7VEX4"/>
<dbReference type="GO" id="GO:0020037">
    <property type="term" value="F:heme binding"/>
    <property type="evidence" value="ECO:0007669"/>
    <property type="project" value="InterPro"/>
</dbReference>
<protein>
    <submittedName>
        <fullName evidence="12">Cytochrome c4</fullName>
    </submittedName>
</protein>
<dbReference type="EMBL" id="CP048029">
    <property type="protein sequence ID" value="QIK38408.1"/>
    <property type="molecule type" value="Genomic_DNA"/>
</dbReference>